<dbReference type="Gene3D" id="2.60.120.1350">
    <property type="entry name" value="Protein of unknown function DUF4465"/>
    <property type="match status" value="1"/>
</dbReference>
<gene>
    <name evidence="1" type="ORF">HHU12_24385</name>
</gene>
<accession>A0A7X9RYL0</accession>
<protein>
    <submittedName>
        <fullName evidence="1">DUF4465 domain-containing protein</fullName>
    </submittedName>
</protein>
<proteinExistence type="predicted"/>
<dbReference type="AlphaFoldDB" id="A0A7X9RYL0"/>
<keyword evidence="2" id="KW-1185">Reference proteome</keyword>
<dbReference type="InterPro" id="IPR027828">
    <property type="entry name" value="DUF4465"/>
</dbReference>
<dbReference type="EMBL" id="JABANE010000087">
    <property type="protein sequence ID" value="NME71130.1"/>
    <property type="molecule type" value="Genomic_DNA"/>
</dbReference>
<dbReference type="PROSITE" id="PS51257">
    <property type="entry name" value="PROKAR_LIPOPROTEIN"/>
    <property type="match status" value="1"/>
</dbReference>
<organism evidence="1 2">
    <name type="scientific">Flammeovirga aprica JL-4</name>
    <dbReference type="NCBI Taxonomy" id="694437"/>
    <lineage>
        <taxon>Bacteria</taxon>
        <taxon>Pseudomonadati</taxon>
        <taxon>Bacteroidota</taxon>
        <taxon>Cytophagia</taxon>
        <taxon>Cytophagales</taxon>
        <taxon>Flammeovirgaceae</taxon>
        <taxon>Flammeovirga</taxon>
    </lineage>
</organism>
<dbReference type="Pfam" id="PF14717">
    <property type="entry name" value="DUF4465"/>
    <property type="match status" value="1"/>
</dbReference>
<reference evidence="1 2" key="1">
    <citation type="submission" date="2020-04" db="EMBL/GenBank/DDBJ databases">
        <title>Flammeovirga sp. SR4, a novel species isolated from seawater.</title>
        <authorList>
            <person name="Wang X."/>
        </authorList>
    </citation>
    <scope>NUCLEOTIDE SEQUENCE [LARGE SCALE GENOMIC DNA]</scope>
    <source>
        <strain evidence="1 2">ATCC 23126</strain>
    </source>
</reference>
<name>A0A7X9RYL0_9BACT</name>
<comment type="caution">
    <text evidence="1">The sequence shown here is derived from an EMBL/GenBank/DDBJ whole genome shotgun (WGS) entry which is preliminary data.</text>
</comment>
<dbReference type="Proteomes" id="UP000576082">
    <property type="component" value="Unassembled WGS sequence"/>
</dbReference>
<evidence type="ECO:0000313" key="2">
    <source>
        <dbReference type="Proteomes" id="UP000576082"/>
    </source>
</evidence>
<sequence>MKFLKYIFVLSFLIAIGCGVDEITGPRLELTIVSPKVNPVTAQALITTQETIIYEARVRGGDTTTYEWRVDGEVIANGLKSDSVRYTEEGRHVARFSASNENYDSYAEIIINVINKIATFEDLALELNSFWIGKGNTDPTTFNSGGIDFPNVPPSDTTEYANFGYSNIIDSTNTNFVEYGAYILPQSQNQFGIARMDTLQEDIKISFDTLYTPLSISIANSPKVVRYARGDIAPDSAFTRGDYYDLVIKGINEDRSFTTDSVTLRLIDRGTISLIVINEWTAVDLSPLGKVRGLQFKINTTAKHQGTNIEYIDKRFCIDDLVLIENSENF</sequence>
<evidence type="ECO:0000313" key="1">
    <source>
        <dbReference type="EMBL" id="NME71130.1"/>
    </source>
</evidence>
<dbReference type="RefSeq" id="WP_169659353.1">
    <property type="nucleotide sequence ID" value="NZ_JABANE010000087.1"/>
</dbReference>